<keyword evidence="1" id="KW-0472">Membrane</keyword>
<dbReference type="Proteomes" id="UP000091820">
    <property type="component" value="Unassembled WGS sequence"/>
</dbReference>
<reference evidence="2" key="2">
    <citation type="submission" date="2020-05" db="UniProtKB">
        <authorList>
            <consortium name="EnsemblMetazoa"/>
        </authorList>
    </citation>
    <scope>IDENTIFICATION</scope>
    <source>
        <strain evidence="2">IAEA</strain>
    </source>
</reference>
<keyword evidence="1" id="KW-1133">Transmembrane helix</keyword>
<dbReference type="EnsemblMetazoa" id="GBRI035816-RA">
    <property type="protein sequence ID" value="GBRI035816-PA"/>
    <property type="gene ID" value="GBRI035816"/>
</dbReference>
<accession>A0A1A9WXA6</accession>
<sequence length="117" mass="13052">MKNSQMQGGTKNALENFRVFQMLLLPLVTESIGDRDCIFMKFMSTKDRKSKKGIGHNICWFTLNTCNIIVLPSFVRCLLSATLTAVSPTCLIHSLVVIAVVVLCCYSALMVLFEKNS</sequence>
<organism evidence="2 3">
    <name type="scientific">Glossina brevipalpis</name>
    <dbReference type="NCBI Taxonomy" id="37001"/>
    <lineage>
        <taxon>Eukaryota</taxon>
        <taxon>Metazoa</taxon>
        <taxon>Ecdysozoa</taxon>
        <taxon>Arthropoda</taxon>
        <taxon>Hexapoda</taxon>
        <taxon>Insecta</taxon>
        <taxon>Pterygota</taxon>
        <taxon>Neoptera</taxon>
        <taxon>Endopterygota</taxon>
        <taxon>Diptera</taxon>
        <taxon>Brachycera</taxon>
        <taxon>Muscomorpha</taxon>
        <taxon>Hippoboscoidea</taxon>
        <taxon>Glossinidae</taxon>
        <taxon>Glossina</taxon>
    </lineage>
</organism>
<protein>
    <submittedName>
        <fullName evidence="2">Uncharacterized protein</fullName>
    </submittedName>
</protein>
<dbReference type="AlphaFoldDB" id="A0A1A9WXA6"/>
<reference evidence="3" key="1">
    <citation type="submission" date="2014-03" db="EMBL/GenBank/DDBJ databases">
        <authorList>
            <person name="Aksoy S."/>
            <person name="Warren W."/>
            <person name="Wilson R.K."/>
        </authorList>
    </citation>
    <scope>NUCLEOTIDE SEQUENCE [LARGE SCALE GENOMIC DNA]</scope>
    <source>
        <strain evidence="3">IAEA</strain>
    </source>
</reference>
<name>A0A1A9WXA6_9MUSC</name>
<dbReference type="VEuPathDB" id="VectorBase:GBRI035816"/>
<keyword evidence="1" id="KW-0812">Transmembrane</keyword>
<evidence type="ECO:0000256" key="1">
    <source>
        <dbReference type="SAM" id="Phobius"/>
    </source>
</evidence>
<evidence type="ECO:0000313" key="2">
    <source>
        <dbReference type="EnsemblMetazoa" id="GBRI035816-PA"/>
    </source>
</evidence>
<proteinExistence type="predicted"/>
<feature type="transmembrane region" description="Helical" evidence="1">
    <location>
        <begin position="91"/>
        <end position="113"/>
    </location>
</feature>
<keyword evidence="3" id="KW-1185">Reference proteome</keyword>
<feature type="transmembrane region" description="Helical" evidence="1">
    <location>
        <begin position="58"/>
        <end position="85"/>
    </location>
</feature>
<evidence type="ECO:0000313" key="3">
    <source>
        <dbReference type="Proteomes" id="UP000091820"/>
    </source>
</evidence>